<comment type="caution">
    <text evidence="1">The sequence shown here is derived from an EMBL/GenBank/DDBJ whole genome shotgun (WGS) entry which is preliminary data.</text>
</comment>
<organism evidence="1 2">
    <name type="scientific">Teratosphaeria destructans</name>
    <dbReference type="NCBI Taxonomy" id="418781"/>
    <lineage>
        <taxon>Eukaryota</taxon>
        <taxon>Fungi</taxon>
        <taxon>Dikarya</taxon>
        <taxon>Ascomycota</taxon>
        <taxon>Pezizomycotina</taxon>
        <taxon>Dothideomycetes</taxon>
        <taxon>Dothideomycetidae</taxon>
        <taxon>Mycosphaerellales</taxon>
        <taxon>Teratosphaeriaceae</taxon>
        <taxon>Teratosphaeria</taxon>
    </lineage>
</organism>
<sequence length="135" mass="14645">MPHHDLLPLLRPRRRQQNLHIKFSPSLLDNAEWRCSEGLLRTLGAERFVQDVGGFLEAVGRQGVAVGSNEVDLDAPLAHGDLIDFGRVRRDVLGRDELDCALDLRRGDVVSFAVADADASHGRAVVGVGEDGSVA</sequence>
<dbReference type="AlphaFoldDB" id="A0A9W7SVD6"/>
<dbReference type="EMBL" id="RIBY02001113">
    <property type="protein sequence ID" value="KAH9832438.1"/>
    <property type="molecule type" value="Genomic_DNA"/>
</dbReference>
<accession>A0A9W7SVD6</accession>
<gene>
    <name evidence="1" type="ORF">Tdes44962_MAKER02102</name>
</gene>
<dbReference type="Proteomes" id="UP001138500">
    <property type="component" value="Unassembled WGS sequence"/>
</dbReference>
<keyword evidence="2" id="KW-1185">Reference proteome</keyword>
<evidence type="ECO:0000313" key="1">
    <source>
        <dbReference type="EMBL" id="KAH9832438.1"/>
    </source>
</evidence>
<name>A0A9W7SVD6_9PEZI</name>
<dbReference type="OrthoDB" id="10653394at2759"/>
<proteinExistence type="predicted"/>
<reference evidence="1 2" key="1">
    <citation type="journal article" date="2018" name="IMA Fungus">
        <title>IMA Genome-F 10: Nine draft genome sequences of Claviceps purpurea s.lat., including C. arundinis, C. humidiphila, and C. cf. spartinae, pseudomolecules for the pitch canker pathogen Fusarium circinatum, draft genome of Davidsoniella eucalypti, Grosmannia galeiformis, Quambalaria eucalypti, and Teratosphaeria destructans.</title>
        <authorList>
            <person name="Wingfield B.D."/>
            <person name="Liu M."/>
            <person name="Nguyen H.D."/>
            <person name="Lane F.A."/>
            <person name="Morgan S.W."/>
            <person name="De Vos L."/>
            <person name="Wilken P.M."/>
            <person name="Duong T.A."/>
            <person name="Aylward J."/>
            <person name="Coetzee M.P."/>
            <person name="Dadej K."/>
            <person name="De Beer Z.W."/>
            <person name="Findlay W."/>
            <person name="Havenga M."/>
            <person name="Kolarik M."/>
            <person name="Menzies J.G."/>
            <person name="Naidoo K."/>
            <person name="Pochopski O."/>
            <person name="Shoukouhi P."/>
            <person name="Santana Q.C."/>
            <person name="Seifert K.A."/>
            <person name="Soal N."/>
            <person name="Steenkamp E.T."/>
            <person name="Tatham C.T."/>
            <person name="van der Nest M.A."/>
            <person name="Wingfield M.J."/>
        </authorList>
    </citation>
    <scope>NUCLEOTIDE SEQUENCE [LARGE SCALE GENOMIC DNA]</scope>
    <source>
        <strain evidence="1">CMW44962</strain>
    </source>
</reference>
<evidence type="ECO:0000313" key="2">
    <source>
        <dbReference type="Proteomes" id="UP001138500"/>
    </source>
</evidence>
<protein>
    <submittedName>
        <fullName evidence="1">Uncharacterized protein</fullName>
    </submittedName>
</protein>
<reference evidence="1 2" key="2">
    <citation type="journal article" date="2021" name="Curr. Genet.">
        <title>Genetic response to nitrogen starvation in the aggressive Eucalyptus foliar pathogen Teratosphaeria destructans.</title>
        <authorList>
            <person name="Havenga M."/>
            <person name="Wingfield B.D."/>
            <person name="Wingfield M.J."/>
            <person name="Dreyer L.L."/>
            <person name="Roets F."/>
            <person name="Aylward J."/>
        </authorList>
    </citation>
    <scope>NUCLEOTIDE SEQUENCE [LARGE SCALE GENOMIC DNA]</scope>
    <source>
        <strain evidence="1">CMW44962</strain>
    </source>
</reference>